<protein>
    <submittedName>
        <fullName evidence="4">DUF4038 domain-containing protein</fullName>
    </submittedName>
</protein>
<dbReference type="EMBL" id="JBHUPA010000016">
    <property type="protein sequence ID" value="MFD2964547.1"/>
    <property type="molecule type" value="Genomic_DNA"/>
</dbReference>
<evidence type="ECO:0000313" key="5">
    <source>
        <dbReference type="Proteomes" id="UP001597560"/>
    </source>
</evidence>
<dbReference type="Pfam" id="PF16586">
    <property type="entry name" value="DUF5060"/>
    <property type="match status" value="1"/>
</dbReference>
<dbReference type="Gene3D" id="3.20.20.80">
    <property type="entry name" value="Glycosidases"/>
    <property type="match status" value="1"/>
</dbReference>
<evidence type="ECO:0000259" key="3">
    <source>
        <dbReference type="Pfam" id="PF16586"/>
    </source>
</evidence>
<dbReference type="SUPFAM" id="SSF51445">
    <property type="entry name" value="(Trans)glycosidases"/>
    <property type="match status" value="1"/>
</dbReference>
<dbReference type="InterPro" id="IPR025277">
    <property type="entry name" value="Apiosidase-like_cat_dom"/>
</dbReference>
<organism evidence="4 5">
    <name type="scientific">Olivibacter jilunii</name>
    <dbReference type="NCBI Taxonomy" id="985016"/>
    <lineage>
        <taxon>Bacteria</taxon>
        <taxon>Pseudomonadati</taxon>
        <taxon>Bacteroidota</taxon>
        <taxon>Sphingobacteriia</taxon>
        <taxon>Sphingobacteriales</taxon>
        <taxon>Sphingobacteriaceae</taxon>
        <taxon>Olivibacter</taxon>
    </lineage>
</organism>
<dbReference type="InterPro" id="IPR013783">
    <property type="entry name" value="Ig-like_fold"/>
</dbReference>
<keyword evidence="5" id="KW-1185">Reference proteome</keyword>
<dbReference type="Gene3D" id="2.60.40.10">
    <property type="entry name" value="Immunoglobulins"/>
    <property type="match status" value="1"/>
</dbReference>
<evidence type="ECO:0000259" key="2">
    <source>
        <dbReference type="Pfam" id="PF13204"/>
    </source>
</evidence>
<sequence length="555" mass="62664">MRKAFLSYARFVIWIMLFPLFVGGTTKTQQSVAKWTTFEQSFHSNKQYGNPLYEVGVFEITFTSPSGREKTVDGFWNGASDWLVRFMPDETGRWKWTSRCSDSTNMGLHKQEGQFNCVANDQSNELLRHGRVLHNKGTYYLSHADGKPFFWGGCTAWNGPLKSTEAEWKDYLAHRALNGYNLIQFVATQWRGCDKNSLGQVAFEGSGYIAIKPEFFKHLDQKIDEINAHGLVAAPVLLWALATVQGRELSPGYYLPDEEAILLAKYLVARYGGHHVVWILGGDGNYVDENEGRWKRIGRAVFAGKHEAPVALHPGGRSWIGDAYNGEDWLDIIGYQSGHDNSLGSVNFINRGPITNRWAQLAPRPIINMEPLYEESQRNIQPLDIRNASYWSLFNAPTAGISYGTTGLWSWLRVGEKVLNHGFAGAEASRWRAAMSLPGSIQVGYLIRLMQGLPWWELRPAAELLAKESVSADLSDYVSVTQTRNRETIVVYLPRVRKVVLNNVNGNSYRATWFSPATNRWVKGSLVHKETLLELNPPPSDQDMVIVLENKKSIL</sequence>
<evidence type="ECO:0000259" key="1">
    <source>
        <dbReference type="Pfam" id="PF12904"/>
    </source>
</evidence>
<accession>A0ABW6B6J9</accession>
<dbReference type="Pfam" id="PF12904">
    <property type="entry name" value="Collagen_bind_2"/>
    <property type="match status" value="1"/>
</dbReference>
<feature type="domain" description="Apiosidase-like catalytic" evidence="2">
    <location>
        <begin position="137"/>
        <end position="457"/>
    </location>
</feature>
<name>A0ABW6B6J9_9SPHI</name>
<reference evidence="5" key="1">
    <citation type="journal article" date="2019" name="Int. J. Syst. Evol. Microbiol.">
        <title>The Global Catalogue of Microorganisms (GCM) 10K type strain sequencing project: providing services to taxonomists for standard genome sequencing and annotation.</title>
        <authorList>
            <consortium name="The Broad Institute Genomics Platform"/>
            <consortium name="The Broad Institute Genome Sequencing Center for Infectious Disease"/>
            <person name="Wu L."/>
            <person name="Ma J."/>
        </authorList>
    </citation>
    <scope>NUCLEOTIDE SEQUENCE [LARGE SCALE GENOMIC DNA]</scope>
    <source>
        <strain evidence="5">KCTC 23098</strain>
    </source>
</reference>
<dbReference type="InterPro" id="IPR024749">
    <property type="entry name" value="Collagen-bd_put"/>
</dbReference>
<dbReference type="Pfam" id="PF13204">
    <property type="entry name" value="Apiosidase"/>
    <property type="match status" value="1"/>
</dbReference>
<dbReference type="InterPro" id="IPR017853">
    <property type="entry name" value="GH"/>
</dbReference>
<dbReference type="Proteomes" id="UP001597560">
    <property type="component" value="Unassembled WGS sequence"/>
</dbReference>
<evidence type="ECO:0000313" key="4">
    <source>
        <dbReference type="EMBL" id="MFD2964547.1"/>
    </source>
</evidence>
<feature type="domain" description="DUF5060" evidence="3">
    <location>
        <begin position="32"/>
        <end position="100"/>
    </location>
</feature>
<proteinExistence type="predicted"/>
<comment type="caution">
    <text evidence="4">The sequence shown here is derived from an EMBL/GenBank/DDBJ whole genome shotgun (WGS) entry which is preliminary data.</text>
</comment>
<dbReference type="PANTHER" id="PTHR37836">
    <property type="entry name" value="LMO1036 PROTEIN"/>
    <property type="match status" value="1"/>
</dbReference>
<dbReference type="PANTHER" id="PTHR37836:SF2">
    <property type="entry name" value="DUF4038 DOMAIN-CONTAINING PROTEIN"/>
    <property type="match status" value="1"/>
</dbReference>
<dbReference type="InterPro" id="IPR032260">
    <property type="entry name" value="DUF5060"/>
</dbReference>
<feature type="domain" description="Putative collagen-binding" evidence="1">
    <location>
        <begin position="475"/>
        <end position="549"/>
    </location>
</feature>
<gene>
    <name evidence="4" type="ORF">ACFS6J_22290</name>
</gene>
<dbReference type="RefSeq" id="WP_377612787.1">
    <property type="nucleotide sequence ID" value="NZ_JBHUPA010000016.1"/>
</dbReference>